<dbReference type="GO" id="GO:0051301">
    <property type="term" value="P:cell division"/>
    <property type="evidence" value="ECO:0007669"/>
    <property type="project" value="UniProtKB-KW"/>
</dbReference>
<dbReference type="NCBIfam" id="TIGR01445">
    <property type="entry name" value="intein_Nterm"/>
    <property type="match status" value="1"/>
</dbReference>
<evidence type="ECO:0000313" key="2">
    <source>
        <dbReference type="EMBL" id="EQD60695.1"/>
    </source>
</evidence>
<dbReference type="InterPro" id="IPR003587">
    <property type="entry name" value="Hint_dom_N"/>
</dbReference>
<feature type="non-terminal residue" evidence="2">
    <location>
        <position position="167"/>
    </location>
</feature>
<proteinExistence type="predicted"/>
<dbReference type="Gene3D" id="2.170.16.10">
    <property type="entry name" value="Hedgehog/Intein (Hint) domain"/>
    <property type="match status" value="1"/>
</dbReference>
<reference evidence="2" key="2">
    <citation type="journal article" date="2014" name="ISME J.">
        <title>Microbial stratification in low pH oxic and suboxic macroscopic growths along an acid mine drainage.</title>
        <authorList>
            <person name="Mendez-Garcia C."/>
            <person name="Mesa V."/>
            <person name="Sprenger R.R."/>
            <person name="Richter M."/>
            <person name="Diez M.S."/>
            <person name="Solano J."/>
            <person name="Bargiela R."/>
            <person name="Golyshina O.V."/>
            <person name="Manteca A."/>
            <person name="Ramos J.L."/>
            <person name="Gallego J.R."/>
            <person name="Llorente I."/>
            <person name="Martins Dos Santos V.A."/>
            <person name="Jensen O.N."/>
            <person name="Pelaez A.I."/>
            <person name="Sanchez J."/>
            <person name="Ferrer M."/>
        </authorList>
    </citation>
    <scope>NUCLEOTIDE SEQUENCE</scope>
</reference>
<dbReference type="PROSITE" id="PS50817">
    <property type="entry name" value="INTEIN_N_TER"/>
    <property type="match status" value="1"/>
</dbReference>
<dbReference type="GO" id="GO:0016539">
    <property type="term" value="P:intein-mediated protein splicing"/>
    <property type="evidence" value="ECO:0007669"/>
    <property type="project" value="InterPro"/>
</dbReference>
<protein>
    <submittedName>
        <fullName evidence="2">Cell division control protein 21</fullName>
    </submittedName>
</protein>
<accession>T1C3M5</accession>
<sequence>AMEQQSFAYDTRIQVGTGATVLIGEFVDSLINSNAPTVKEGVDCQILEIEEPIEVPTSDFEGTGLTTIKQVSRHLSPREMIRIELEDGSSVKVTRNHPFWAVKNGSLELVDAEEVTASDYVVSMNTGKIDRQERDYLEDLASATGARKWFQDLTLKRIARTSTVPYS</sequence>
<dbReference type="InterPro" id="IPR036844">
    <property type="entry name" value="Hint_dom_sf"/>
</dbReference>
<reference evidence="2" key="1">
    <citation type="submission" date="2013-08" db="EMBL/GenBank/DDBJ databases">
        <authorList>
            <person name="Mendez C."/>
            <person name="Richter M."/>
            <person name="Ferrer M."/>
            <person name="Sanchez J."/>
        </authorList>
    </citation>
    <scope>NUCLEOTIDE SEQUENCE</scope>
</reference>
<dbReference type="SMART" id="SM00306">
    <property type="entry name" value="HintN"/>
    <property type="match status" value="1"/>
</dbReference>
<name>T1C3M5_9ZZZZ</name>
<comment type="caution">
    <text evidence="2">The sequence shown here is derived from an EMBL/GenBank/DDBJ whole genome shotgun (WGS) entry which is preliminary data.</text>
</comment>
<keyword evidence="2" id="KW-0132">Cell division</keyword>
<keyword evidence="2" id="KW-0131">Cell cycle</keyword>
<gene>
    <name evidence="2" type="ORF">B2A_03553</name>
</gene>
<organism evidence="2">
    <name type="scientific">mine drainage metagenome</name>
    <dbReference type="NCBI Taxonomy" id="410659"/>
    <lineage>
        <taxon>unclassified sequences</taxon>
        <taxon>metagenomes</taxon>
        <taxon>ecological metagenomes</taxon>
    </lineage>
</organism>
<feature type="non-terminal residue" evidence="2">
    <location>
        <position position="1"/>
    </location>
</feature>
<dbReference type="EMBL" id="AUZZ01002379">
    <property type="protein sequence ID" value="EQD60695.1"/>
    <property type="molecule type" value="Genomic_DNA"/>
</dbReference>
<dbReference type="AlphaFoldDB" id="T1C3M5"/>
<dbReference type="InterPro" id="IPR006141">
    <property type="entry name" value="Intein_N"/>
</dbReference>
<feature type="domain" description="Hint" evidence="1">
    <location>
        <begin position="4"/>
        <end position="125"/>
    </location>
</feature>
<evidence type="ECO:0000259" key="1">
    <source>
        <dbReference type="SMART" id="SM00306"/>
    </source>
</evidence>
<dbReference type="SUPFAM" id="SSF51294">
    <property type="entry name" value="Hedgehog/intein (Hint) domain"/>
    <property type="match status" value="1"/>
</dbReference>
<dbReference type="CDD" id="cd00081">
    <property type="entry name" value="Hint"/>
    <property type="match status" value="1"/>
</dbReference>